<dbReference type="RefSeq" id="WP_136936178.1">
    <property type="nucleotide sequence ID" value="NZ_SSMQ01000120.1"/>
</dbReference>
<dbReference type="PANTHER" id="PTHR40279:SF3">
    <property type="entry name" value="4-AMINOBENZOATE SYNTHASE"/>
    <property type="match status" value="1"/>
</dbReference>
<dbReference type="Pfam" id="PF14518">
    <property type="entry name" value="Haem_oxygenas_2"/>
    <property type="match status" value="1"/>
</dbReference>
<dbReference type="SMART" id="SM01236">
    <property type="entry name" value="Haem_oxygenase_2"/>
    <property type="match status" value="1"/>
</dbReference>
<dbReference type="SUPFAM" id="SSF48613">
    <property type="entry name" value="Heme oxygenase-like"/>
    <property type="match status" value="1"/>
</dbReference>
<accession>A0A4U1IIC8</accession>
<dbReference type="Gene3D" id="1.20.910.10">
    <property type="entry name" value="Heme oxygenase-like"/>
    <property type="match status" value="1"/>
</dbReference>
<evidence type="ECO:0000256" key="1">
    <source>
        <dbReference type="ARBA" id="ARBA00023002"/>
    </source>
</evidence>
<evidence type="ECO:0000313" key="3">
    <source>
        <dbReference type="Proteomes" id="UP000309215"/>
    </source>
</evidence>
<dbReference type="InterPro" id="IPR039068">
    <property type="entry name" value="PqqC-like"/>
</dbReference>
<name>A0A4U1IIC8_9BACT</name>
<comment type="caution">
    <text evidence="2">The sequence shown here is derived from an EMBL/GenBank/DDBJ whole genome shotgun (WGS) entry which is preliminary data.</text>
</comment>
<evidence type="ECO:0000313" key="2">
    <source>
        <dbReference type="EMBL" id="TKC93636.1"/>
    </source>
</evidence>
<reference evidence="2 3" key="1">
    <citation type="submission" date="2019-04" db="EMBL/GenBank/DDBJ databases">
        <authorList>
            <person name="Li Y."/>
            <person name="Wang J."/>
        </authorList>
    </citation>
    <scope>NUCLEOTIDE SEQUENCE [LARGE SCALE GENOMIC DNA]</scope>
    <source>
        <strain evidence="2 3">DSM 14668</strain>
    </source>
</reference>
<dbReference type="Proteomes" id="UP000309215">
    <property type="component" value="Unassembled WGS sequence"/>
</dbReference>
<dbReference type="AlphaFoldDB" id="A0A4U1IIC8"/>
<dbReference type="InterPro" id="IPR016084">
    <property type="entry name" value="Haem_Oase-like_multi-hlx"/>
</dbReference>
<organism evidence="2 3">
    <name type="scientific">Polyangium fumosum</name>
    <dbReference type="NCBI Taxonomy" id="889272"/>
    <lineage>
        <taxon>Bacteria</taxon>
        <taxon>Pseudomonadati</taxon>
        <taxon>Myxococcota</taxon>
        <taxon>Polyangia</taxon>
        <taxon>Polyangiales</taxon>
        <taxon>Polyangiaceae</taxon>
        <taxon>Polyangium</taxon>
    </lineage>
</organism>
<keyword evidence="3" id="KW-1185">Reference proteome</keyword>
<evidence type="ECO:0008006" key="4">
    <source>
        <dbReference type="Google" id="ProtNLM"/>
    </source>
</evidence>
<gene>
    <name evidence="2" type="ORF">E8A74_49365</name>
</gene>
<dbReference type="GO" id="GO:0016491">
    <property type="term" value="F:oxidoreductase activity"/>
    <property type="evidence" value="ECO:0007669"/>
    <property type="project" value="UniProtKB-KW"/>
</dbReference>
<dbReference type="OrthoDB" id="9800756at2"/>
<protein>
    <recommendedName>
        <fullName evidence="4">Iron-containing redox enzyme family protein</fullName>
    </recommendedName>
</protein>
<dbReference type="PANTHER" id="PTHR40279">
    <property type="entry name" value="PQQC-LIKE PROTEIN"/>
    <property type="match status" value="1"/>
</dbReference>
<proteinExistence type="predicted"/>
<keyword evidence="1" id="KW-0560">Oxidoreductase</keyword>
<dbReference type="EMBL" id="SSMQ01000120">
    <property type="protein sequence ID" value="TKC93636.1"/>
    <property type="molecule type" value="Genomic_DNA"/>
</dbReference>
<sequence length="382" mass="41913">MSILLHRVSDVTLSEITAGASVLDGAEVLSRVYDFGKHPYFSWMRAPTTRLEEFRRSQAPYVHYVEHFSRALTAVLARVPAIDRRLATVYENVAEEHGHGDIESTHRGTFAGYLRAIGLREEEEARECPIRIAVAYQSLLDFCLVNPAEMGAAATGIVEYTHIKISTLLARNIHERFWGDLDAQRHYRLHAEIDADHAVSLFALCAEGWKNPVSARRIAYAMAYGVHLWWSLFDAMCPAEILLPSATDGIRPLIDGGGARESLAAASGDRRPCNLTVRMRHDRGAWQAGRATSLGPFGLVLGGVRPPPLDAAIEVSIDGLFSAPLPIPGRVRSPAGEQGGFCVEFVLDSDAQRAEVRNAVRALLVSERTMTHGSGDDSLHVV</sequence>